<dbReference type="KEGG" id="fwa:DCMF_08825"/>
<keyword evidence="2" id="KW-1185">Reference proteome</keyword>
<accession>A0A3G1KQW7</accession>
<dbReference type="EMBL" id="CP017634">
    <property type="protein sequence ID" value="ATW24863.1"/>
    <property type="molecule type" value="Genomic_DNA"/>
</dbReference>
<dbReference type="InterPro" id="IPR036655">
    <property type="entry name" value="MtmB_sf"/>
</dbReference>
<dbReference type="GO" id="GO:0032259">
    <property type="term" value="P:methylation"/>
    <property type="evidence" value="ECO:0007669"/>
    <property type="project" value="InterPro"/>
</dbReference>
<gene>
    <name evidence="1" type="ORF">DCMF_08825</name>
</gene>
<dbReference type="RefSeq" id="WP_148134090.1">
    <property type="nucleotide sequence ID" value="NZ_CP017634.1"/>
</dbReference>
<dbReference type="Gene3D" id="3.20.20.460">
    <property type="entry name" value="Monomethylamine methyltransferase MtmB"/>
    <property type="match status" value="1"/>
</dbReference>
<name>A0A3G1KQW7_FORW1</name>
<dbReference type="Proteomes" id="UP000323521">
    <property type="component" value="Chromosome"/>
</dbReference>
<evidence type="ECO:0000313" key="1">
    <source>
        <dbReference type="EMBL" id="ATW24863.1"/>
    </source>
</evidence>
<evidence type="ECO:0000313" key="2">
    <source>
        <dbReference type="Proteomes" id="UP000323521"/>
    </source>
</evidence>
<proteinExistence type="predicted"/>
<sequence>MLSFLETMYRAENGPYAKETDFDLKLIYKTARKLAQEYEIKYKPDEIINQDLAMADRVFAAGVEMAAQVGLYCRSTERIIQYTKEEVTQALREAPFELTIGAYKDARTLYARKISDPRTPLVFGGNAGAPMDEDTFYQTALSYIKEPLIDALDHGAITMVEGLEVKTGSPLEITATRRELELLRRGAKLLGRQGMPFIAAESSATALGDIAVAAPEYLRRSDIHLCPLLSELKTDYHNLSKVANFVEYGGLNGNLPNPIVGGYAGGPEATLITAMASFILGTVANQAHLHLCHPVHIRYTSTSTPETMWVECLVGQAFSRNTNLIILGDIFATCGAGTKELLYEVVANALAISVSAMHLLGVAATNGKYPHASGLEARLMAETGIAAAKQGMDLPQANEIVLALVKQYDYTFSNPLLGVPYHEVYDTQRIQPKDDWLRLYHEVKEEASKLGLDF</sequence>
<dbReference type="AlphaFoldDB" id="A0A3G1KQW7"/>
<evidence type="ECO:0008006" key="3">
    <source>
        <dbReference type="Google" id="ProtNLM"/>
    </source>
</evidence>
<reference evidence="1 2" key="1">
    <citation type="submission" date="2016-10" db="EMBL/GenBank/DDBJ databases">
        <title>Complete Genome Sequence of Peptococcaceae strain DCMF.</title>
        <authorList>
            <person name="Edwards R.J."/>
            <person name="Holland S.I."/>
            <person name="Deshpande N.P."/>
            <person name="Wong Y.K."/>
            <person name="Ertan H."/>
            <person name="Manefield M."/>
            <person name="Russell T.L."/>
            <person name="Lee M.J."/>
        </authorList>
    </citation>
    <scope>NUCLEOTIDE SEQUENCE [LARGE SCALE GENOMIC DNA]</scope>
    <source>
        <strain evidence="1 2">DCMF</strain>
    </source>
</reference>
<dbReference type="OrthoDB" id="1955833at2"/>
<dbReference type="Pfam" id="PF05369">
    <property type="entry name" value="MtmB"/>
    <property type="match status" value="1"/>
</dbReference>
<protein>
    <recommendedName>
        <fullName evidence="3">Monomethylamine:corrinoid methyltransferase</fullName>
    </recommendedName>
</protein>
<dbReference type="InterPro" id="IPR008031">
    <property type="entry name" value="MtmB_MeTrfase"/>
</dbReference>
<dbReference type="SUPFAM" id="SSF75098">
    <property type="entry name" value="Monomethylamine methyltransferase MtmB"/>
    <property type="match status" value="1"/>
</dbReference>
<organism evidence="1 2">
    <name type="scientific">Formimonas warabiya</name>
    <dbReference type="NCBI Taxonomy" id="1761012"/>
    <lineage>
        <taxon>Bacteria</taxon>
        <taxon>Bacillati</taxon>
        <taxon>Bacillota</taxon>
        <taxon>Clostridia</taxon>
        <taxon>Eubacteriales</taxon>
        <taxon>Peptococcaceae</taxon>
        <taxon>Candidatus Formimonas</taxon>
    </lineage>
</organism>
<dbReference type="GO" id="GO:0008168">
    <property type="term" value="F:methyltransferase activity"/>
    <property type="evidence" value="ECO:0007669"/>
    <property type="project" value="InterPro"/>
</dbReference>